<dbReference type="CDD" id="cd02440">
    <property type="entry name" value="AdoMet_MTases"/>
    <property type="match status" value="1"/>
</dbReference>
<dbReference type="InterPro" id="IPR030390">
    <property type="entry name" value="MeTrfase_TrmA_AS"/>
</dbReference>
<feature type="binding site" evidence="11 12">
    <location>
        <position position="369"/>
    </location>
    <ligand>
        <name>S-adenosyl-L-methionine</name>
        <dbReference type="ChEBI" id="CHEBI:59789"/>
    </ligand>
</feature>
<dbReference type="PROSITE" id="PS51687">
    <property type="entry name" value="SAM_MT_RNA_M5U"/>
    <property type="match status" value="1"/>
</dbReference>
<feature type="binding site" evidence="11">
    <location>
        <position position="168"/>
    </location>
    <ligand>
        <name>[4Fe-4S] cluster</name>
        <dbReference type="ChEBI" id="CHEBI:49883"/>
    </ligand>
</feature>
<evidence type="ECO:0000256" key="10">
    <source>
        <dbReference type="ARBA" id="ARBA00059995"/>
    </source>
</evidence>
<evidence type="ECO:0000256" key="1">
    <source>
        <dbReference type="ARBA" id="ARBA00022485"/>
    </source>
</evidence>
<evidence type="ECO:0000256" key="3">
    <source>
        <dbReference type="ARBA" id="ARBA00022603"/>
    </source>
</evidence>
<dbReference type="NCBIfam" id="NF009639">
    <property type="entry name" value="PRK13168.1"/>
    <property type="match status" value="1"/>
</dbReference>
<sequence length="439" mass="50094">MVLLYTPQKTAKSGSMPVAEIFALDYQGLGIAKIDGKIWFVENALPTEKVQLRVIEEKRRHGFAASHRILRASEVRQAPKCRYFEQCGGCQGQHIPIEMQRRSKQQALVQQLTELQTEPIEVMPMICGEPWQYRRRLRLSIMYNAKSQSLDIGLRRKNSTQIVNIQQCEVIVPELNLLLPELTALLRSFSAPRLLGHIELVAADNGIAMLLRHHKNLAPKDRTLLLDFARERGIMLFVQDDRQLSRITEANPLYRLPPALELNFDIRDFIQINAELNRRMVSTALDWLDLNQSDNVLDLFCGMGNFTLPLGRRAKSAIGIEGVEAMVEKARINAEQNQCENVKFYRTDLDKSFDDQPWAACRFDKILLDPPRSGAAFALKALCRLQARRILYVSCNPATLVRDAALLLEAGYIIRRTAMIDMFPHTGHLESMTLFVKKE</sequence>
<proteinExistence type="inferred from homology"/>
<dbReference type="GO" id="GO:0051539">
    <property type="term" value="F:4 iron, 4 sulfur cluster binding"/>
    <property type="evidence" value="ECO:0007669"/>
    <property type="project" value="UniProtKB-KW"/>
</dbReference>
<dbReference type="Gene3D" id="3.40.50.150">
    <property type="entry name" value="Vaccinia Virus protein VP39"/>
    <property type="match status" value="1"/>
</dbReference>
<dbReference type="AlphaFoldDB" id="A0A4R6VHB9"/>
<keyword evidence="3 11" id="KW-0489">Methyltransferase</keyword>
<dbReference type="PROSITE" id="PS50926">
    <property type="entry name" value="TRAM"/>
    <property type="match status" value="1"/>
</dbReference>
<evidence type="ECO:0000313" key="15">
    <source>
        <dbReference type="EMBL" id="TDQ57618.1"/>
    </source>
</evidence>
<feature type="binding site" evidence="11">
    <location>
        <position position="87"/>
    </location>
    <ligand>
        <name>[4Fe-4S] cluster</name>
        <dbReference type="ChEBI" id="CHEBI:49883"/>
    </ligand>
</feature>
<evidence type="ECO:0000256" key="9">
    <source>
        <dbReference type="ARBA" id="ARBA00052756"/>
    </source>
</evidence>
<dbReference type="EC" id="2.1.1.190" evidence="11"/>
<dbReference type="GO" id="GO:0003723">
    <property type="term" value="F:RNA binding"/>
    <property type="evidence" value="ECO:0007669"/>
    <property type="project" value="InterPro"/>
</dbReference>
<keyword evidence="7 11" id="KW-0408">Iron</keyword>
<keyword evidence="2 11" id="KW-0698">rRNA processing</keyword>
<comment type="catalytic activity">
    <reaction evidence="9 11">
        <text>uridine(1939) in 23S rRNA + S-adenosyl-L-methionine = 5-methyluridine(1939) in 23S rRNA + S-adenosyl-L-homocysteine + H(+)</text>
        <dbReference type="Rhea" id="RHEA:42908"/>
        <dbReference type="Rhea" id="RHEA-COMP:10278"/>
        <dbReference type="Rhea" id="RHEA-COMP:10279"/>
        <dbReference type="ChEBI" id="CHEBI:15378"/>
        <dbReference type="ChEBI" id="CHEBI:57856"/>
        <dbReference type="ChEBI" id="CHEBI:59789"/>
        <dbReference type="ChEBI" id="CHEBI:65315"/>
        <dbReference type="ChEBI" id="CHEBI:74447"/>
        <dbReference type="EC" id="2.1.1.190"/>
    </reaction>
</comment>
<feature type="active site" description="Nucleophile" evidence="11 12">
    <location>
        <position position="395"/>
    </location>
</feature>
<evidence type="ECO:0000256" key="7">
    <source>
        <dbReference type="ARBA" id="ARBA00023004"/>
    </source>
</evidence>
<dbReference type="Proteomes" id="UP000295657">
    <property type="component" value="Unassembled WGS sequence"/>
</dbReference>
<evidence type="ECO:0000256" key="5">
    <source>
        <dbReference type="ARBA" id="ARBA00022691"/>
    </source>
</evidence>
<keyword evidence="4 11" id="KW-0808">Transferase</keyword>
<keyword evidence="8 11" id="KW-0411">Iron-sulfur</keyword>
<dbReference type="NCBIfam" id="TIGR00479">
    <property type="entry name" value="rumA"/>
    <property type="match status" value="1"/>
</dbReference>
<evidence type="ECO:0000259" key="14">
    <source>
        <dbReference type="PROSITE" id="PS50926"/>
    </source>
</evidence>
<keyword evidence="16" id="KW-1185">Reference proteome</keyword>
<feature type="binding site" evidence="11">
    <location>
        <position position="81"/>
    </location>
    <ligand>
        <name>[4Fe-4S] cluster</name>
        <dbReference type="ChEBI" id="CHEBI:49883"/>
    </ligand>
</feature>
<dbReference type="InterPro" id="IPR030391">
    <property type="entry name" value="MeTrfase_TrmA_CS"/>
</dbReference>
<dbReference type="InterPro" id="IPR002792">
    <property type="entry name" value="TRAM_dom"/>
</dbReference>
<evidence type="ECO:0000256" key="11">
    <source>
        <dbReference type="HAMAP-Rule" id="MF_01010"/>
    </source>
</evidence>
<feature type="binding site" evidence="11 12">
    <location>
        <position position="300"/>
    </location>
    <ligand>
        <name>S-adenosyl-L-methionine</name>
        <dbReference type="ChEBI" id="CHEBI:59789"/>
    </ligand>
</feature>
<feature type="binding site" evidence="11">
    <location>
        <position position="348"/>
    </location>
    <ligand>
        <name>S-adenosyl-L-methionine</name>
        <dbReference type="ChEBI" id="CHEBI:59789"/>
    </ligand>
</feature>
<evidence type="ECO:0000256" key="4">
    <source>
        <dbReference type="ARBA" id="ARBA00022679"/>
    </source>
</evidence>
<gene>
    <name evidence="11" type="primary">rlmD</name>
    <name evidence="15" type="ORF">EDC45_1265</name>
</gene>
<dbReference type="PANTHER" id="PTHR11061:SF49">
    <property type="entry name" value="23S RRNA (URACIL(1939)-C(5))-METHYLTRANSFERASE RLMD"/>
    <property type="match status" value="1"/>
</dbReference>
<reference evidence="15 16" key="1">
    <citation type="submission" date="2019-03" db="EMBL/GenBank/DDBJ databases">
        <title>Genomic Encyclopedia of Type Strains, Phase IV (KMG-IV): sequencing the most valuable type-strain genomes for metagenomic binning, comparative biology and taxonomic classification.</title>
        <authorList>
            <person name="Goeker M."/>
        </authorList>
    </citation>
    <scope>NUCLEOTIDE SEQUENCE [LARGE SCALE GENOMIC DNA]</scope>
    <source>
        <strain evidence="15 16">DSM 28403</strain>
    </source>
</reference>
<feature type="binding site" evidence="11">
    <location>
        <position position="305"/>
    </location>
    <ligand>
        <name>S-adenosyl-L-methionine</name>
        <dbReference type="ChEBI" id="CHEBI:59789"/>
    </ligand>
</feature>
<evidence type="ECO:0000256" key="12">
    <source>
        <dbReference type="PROSITE-ProRule" id="PRU01024"/>
    </source>
</evidence>
<accession>A0A4R6VHB9</accession>
<feature type="active site" evidence="13">
    <location>
        <position position="395"/>
    </location>
</feature>
<dbReference type="EMBL" id="SNYQ01000004">
    <property type="protein sequence ID" value="TDQ57618.1"/>
    <property type="molecule type" value="Genomic_DNA"/>
</dbReference>
<dbReference type="Pfam" id="PF01938">
    <property type="entry name" value="TRAM"/>
    <property type="match status" value="1"/>
</dbReference>
<comment type="caution">
    <text evidence="15">The sequence shown here is derived from an EMBL/GenBank/DDBJ whole genome shotgun (WGS) entry which is preliminary data.</text>
</comment>
<dbReference type="GO" id="GO:0005506">
    <property type="term" value="F:iron ion binding"/>
    <property type="evidence" value="ECO:0007669"/>
    <property type="project" value="UniProtKB-UniRule"/>
</dbReference>
<dbReference type="InterPro" id="IPR010280">
    <property type="entry name" value="U5_MeTrfase_fam"/>
</dbReference>
<dbReference type="InterPro" id="IPR001566">
    <property type="entry name" value="23S_rRNA_MeTrfase_RlmD"/>
</dbReference>
<dbReference type="GO" id="GO:0070475">
    <property type="term" value="P:rRNA base methylation"/>
    <property type="evidence" value="ECO:0007669"/>
    <property type="project" value="TreeGrafter"/>
</dbReference>
<dbReference type="GO" id="GO:0070041">
    <property type="term" value="F:rRNA (uridine-C5-)-methyltransferase activity"/>
    <property type="evidence" value="ECO:0007669"/>
    <property type="project" value="UniProtKB-UniRule"/>
</dbReference>
<comment type="function">
    <text evidence="10 11">Catalyzes the formation of 5-methyl-uridine at position 1939 (m5U1939) in 23S rRNA.</text>
</comment>
<keyword evidence="5 11" id="KW-0949">S-adenosyl-L-methionine</keyword>
<keyword evidence="1 11" id="KW-0004">4Fe-4S</keyword>
<dbReference type="InterPro" id="IPR012340">
    <property type="entry name" value="NA-bd_OB-fold"/>
</dbReference>
<dbReference type="SUPFAM" id="SSF53335">
    <property type="entry name" value="S-adenosyl-L-methionine-dependent methyltransferases"/>
    <property type="match status" value="1"/>
</dbReference>
<dbReference type="PROSITE" id="PS01231">
    <property type="entry name" value="TRMA_2"/>
    <property type="match status" value="1"/>
</dbReference>
<evidence type="ECO:0000256" key="2">
    <source>
        <dbReference type="ARBA" id="ARBA00022552"/>
    </source>
</evidence>
<evidence type="ECO:0000256" key="6">
    <source>
        <dbReference type="ARBA" id="ARBA00022723"/>
    </source>
</evidence>
<dbReference type="InterPro" id="IPR029063">
    <property type="entry name" value="SAM-dependent_MTases_sf"/>
</dbReference>
<feature type="binding site" evidence="11 12">
    <location>
        <position position="271"/>
    </location>
    <ligand>
        <name>S-adenosyl-L-methionine</name>
        <dbReference type="ChEBI" id="CHEBI:59789"/>
    </ligand>
</feature>
<evidence type="ECO:0000313" key="16">
    <source>
        <dbReference type="Proteomes" id="UP000295657"/>
    </source>
</evidence>
<feature type="binding site" evidence="11 12">
    <location>
        <position position="321"/>
    </location>
    <ligand>
        <name>S-adenosyl-L-methionine</name>
        <dbReference type="ChEBI" id="CHEBI:59789"/>
    </ligand>
</feature>
<dbReference type="RefSeq" id="WP_133544607.1">
    <property type="nucleotide sequence ID" value="NZ_SNYQ01000004.1"/>
</dbReference>
<dbReference type="PROSITE" id="PS01230">
    <property type="entry name" value="TRMA_1"/>
    <property type="match status" value="1"/>
</dbReference>
<evidence type="ECO:0000256" key="13">
    <source>
        <dbReference type="PROSITE-ProRule" id="PRU10015"/>
    </source>
</evidence>
<dbReference type="Gene3D" id="2.40.50.140">
    <property type="entry name" value="Nucleic acid-binding proteins"/>
    <property type="match status" value="1"/>
</dbReference>
<dbReference type="Pfam" id="PF05958">
    <property type="entry name" value="tRNA_U5-meth_tr"/>
    <property type="match status" value="1"/>
</dbReference>
<keyword evidence="6 11" id="KW-0479">Metal-binding</keyword>
<feature type="binding site" evidence="11">
    <location>
        <position position="90"/>
    </location>
    <ligand>
        <name>[4Fe-4S] cluster</name>
        <dbReference type="ChEBI" id="CHEBI:49883"/>
    </ligand>
</feature>
<feature type="domain" description="TRAM" evidence="14">
    <location>
        <begin position="10"/>
        <end position="68"/>
    </location>
</feature>
<dbReference type="PANTHER" id="PTHR11061">
    <property type="entry name" value="RNA M5U METHYLTRANSFERASE"/>
    <property type="match status" value="1"/>
</dbReference>
<evidence type="ECO:0000256" key="8">
    <source>
        <dbReference type="ARBA" id="ARBA00023014"/>
    </source>
</evidence>
<name>A0A4R6VHB9_9PAST</name>
<dbReference type="SUPFAM" id="SSF50249">
    <property type="entry name" value="Nucleic acid-binding proteins"/>
    <property type="match status" value="1"/>
</dbReference>
<comment type="similarity">
    <text evidence="11">Belongs to the class I-like SAM-binding methyltransferase superfamily. RNA M5U methyltransferase family. RlmD subfamily.</text>
</comment>
<dbReference type="FunFam" id="3.40.50.150:FF:000009">
    <property type="entry name" value="23S rRNA (Uracil(1939)-C(5))-methyltransferase RlmD"/>
    <property type="match status" value="1"/>
</dbReference>
<protein>
    <recommendedName>
        <fullName evidence="11">23S rRNA (uracil(1939)-C(5))-methyltransferase RlmD</fullName>
        <ecNumber evidence="11">2.1.1.190</ecNumber>
    </recommendedName>
    <alternativeName>
        <fullName evidence="11">23S rRNA(m5U1939)-methyltransferase</fullName>
    </alternativeName>
</protein>
<dbReference type="Gene3D" id="2.40.50.1070">
    <property type="match status" value="1"/>
</dbReference>
<dbReference type="HAMAP" id="MF_01010">
    <property type="entry name" value="23SrRNA_methyltr_RlmD"/>
    <property type="match status" value="1"/>
</dbReference>
<dbReference type="OrthoDB" id="9804590at2"/>
<organism evidence="15 16">
    <name type="scientific">Mesocricetibacter intestinalis</name>
    <dbReference type="NCBI Taxonomy" id="1521930"/>
    <lineage>
        <taxon>Bacteria</taxon>
        <taxon>Pseudomonadati</taxon>
        <taxon>Pseudomonadota</taxon>
        <taxon>Gammaproteobacteria</taxon>
        <taxon>Pasteurellales</taxon>
        <taxon>Pasteurellaceae</taxon>
        <taxon>Mesocricetibacter</taxon>
    </lineage>
</organism>